<dbReference type="Proteomes" id="UP000245695">
    <property type="component" value="Chromosome 1"/>
</dbReference>
<keyword evidence="4" id="KW-0732">Signal</keyword>
<evidence type="ECO:0000313" key="7">
    <source>
        <dbReference type="Proteomes" id="UP000245695"/>
    </source>
</evidence>
<accession>A0A2P2BNE2</accession>
<dbReference type="KEGG" id="rhom:FRIFI_0360"/>
<evidence type="ECO:0000256" key="4">
    <source>
        <dbReference type="ARBA" id="ARBA00022729"/>
    </source>
</evidence>
<comment type="similarity">
    <text evidence="1">Belongs to the bacterial solute-binding protein ModA family.</text>
</comment>
<dbReference type="GO" id="GO:0015689">
    <property type="term" value="P:molybdate ion transport"/>
    <property type="evidence" value="ECO:0007669"/>
    <property type="project" value="InterPro"/>
</dbReference>
<organism evidence="6 7">
    <name type="scientific">Romboutsia hominis</name>
    <dbReference type="NCBI Taxonomy" id="1507512"/>
    <lineage>
        <taxon>Bacteria</taxon>
        <taxon>Bacillati</taxon>
        <taxon>Bacillota</taxon>
        <taxon>Clostridia</taxon>
        <taxon>Peptostreptococcales</taxon>
        <taxon>Peptostreptococcaceae</taxon>
        <taxon>Romboutsia</taxon>
    </lineage>
</organism>
<feature type="binding site" evidence="5">
    <location>
        <position position="191"/>
    </location>
    <ligand>
        <name>molybdate</name>
        <dbReference type="ChEBI" id="CHEBI:36264"/>
    </ligand>
</feature>
<dbReference type="RefSeq" id="WP_092923058.1">
    <property type="nucleotide sequence ID" value="NZ_FJTZ01000011.1"/>
</dbReference>
<feature type="binding site" evidence="5">
    <location>
        <position position="173"/>
    </location>
    <ligand>
        <name>molybdate</name>
        <dbReference type="ChEBI" id="CHEBI:36264"/>
    </ligand>
</feature>
<dbReference type="EMBL" id="LN650648">
    <property type="protein sequence ID" value="CEI71908.1"/>
    <property type="molecule type" value="Genomic_DNA"/>
</dbReference>
<dbReference type="PANTHER" id="PTHR30632">
    <property type="entry name" value="MOLYBDATE-BINDING PERIPLASMIC PROTEIN"/>
    <property type="match status" value="1"/>
</dbReference>
<evidence type="ECO:0000256" key="2">
    <source>
        <dbReference type="ARBA" id="ARBA00022505"/>
    </source>
</evidence>
<name>A0A2P2BNE2_9FIRM</name>
<dbReference type="PROSITE" id="PS51257">
    <property type="entry name" value="PROKAR_LIPOPROTEIN"/>
    <property type="match status" value="1"/>
</dbReference>
<evidence type="ECO:0000256" key="5">
    <source>
        <dbReference type="PIRSR" id="PIRSR004846-1"/>
    </source>
</evidence>
<protein>
    <submittedName>
        <fullName evidence="6">Molybdate-binding periplasmic protein</fullName>
    </submittedName>
</protein>
<gene>
    <name evidence="6" type="ORF">FRIFI_0360</name>
</gene>
<dbReference type="GO" id="GO:0046872">
    <property type="term" value="F:metal ion binding"/>
    <property type="evidence" value="ECO:0007669"/>
    <property type="project" value="UniProtKB-KW"/>
</dbReference>
<dbReference type="Gene3D" id="3.40.190.10">
    <property type="entry name" value="Periplasmic binding protein-like II"/>
    <property type="match status" value="2"/>
</dbReference>
<sequence length="255" mass="28714">MKKFSIFMIIVCLIAISILGCTSNENNKKQISVSVAASLKEAILELKKEYELKNNNVELVINYGSSGTLKQQIEQGAPCDLFISAGKKQVDELNKKGILNKESVRNLAKNKLVLVSSNNSKNYSIDDLMSEKVKHIGIGHPESVPAGEYAYETLKNLNLEEKVKDKLVYAKDVKEVLAWAQVENVDVGFVYSTDAVNNNKINIIKEIDDKYHSPIIYPMAIIKDSKNIEEAKDFQKFLFSKEGQDILKKYGYKEI</sequence>
<feature type="binding site" evidence="5">
    <location>
        <position position="66"/>
    </location>
    <ligand>
        <name>molybdate</name>
        <dbReference type="ChEBI" id="CHEBI:36264"/>
    </ligand>
</feature>
<dbReference type="GO" id="GO:0030973">
    <property type="term" value="F:molybdate ion binding"/>
    <property type="evidence" value="ECO:0007669"/>
    <property type="project" value="TreeGrafter"/>
</dbReference>
<dbReference type="FunFam" id="3.40.190.10:FF:000035">
    <property type="entry name" value="Molybdate ABC transporter substrate-binding protein"/>
    <property type="match status" value="1"/>
</dbReference>
<feature type="binding site" evidence="5">
    <location>
        <position position="146"/>
    </location>
    <ligand>
        <name>molybdate</name>
        <dbReference type="ChEBI" id="CHEBI:36264"/>
    </ligand>
</feature>
<dbReference type="NCBIfam" id="TIGR01256">
    <property type="entry name" value="modA"/>
    <property type="match status" value="1"/>
</dbReference>
<dbReference type="PIRSF" id="PIRSF004846">
    <property type="entry name" value="ModA"/>
    <property type="match status" value="1"/>
</dbReference>
<dbReference type="InterPro" id="IPR050682">
    <property type="entry name" value="ModA/WtpA"/>
</dbReference>
<dbReference type="InterPro" id="IPR041879">
    <property type="entry name" value="YvgL-like_PBP2"/>
</dbReference>
<dbReference type="SUPFAM" id="SSF53850">
    <property type="entry name" value="Periplasmic binding protein-like II"/>
    <property type="match status" value="1"/>
</dbReference>
<feature type="binding site" evidence="5">
    <location>
        <position position="38"/>
    </location>
    <ligand>
        <name>molybdate</name>
        <dbReference type="ChEBI" id="CHEBI:36264"/>
    </ligand>
</feature>
<evidence type="ECO:0000313" key="6">
    <source>
        <dbReference type="EMBL" id="CEI71908.1"/>
    </source>
</evidence>
<dbReference type="PANTHER" id="PTHR30632:SF0">
    <property type="entry name" value="SULFATE-BINDING PROTEIN"/>
    <property type="match status" value="1"/>
</dbReference>
<evidence type="ECO:0000256" key="3">
    <source>
        <dbReference type="ARBA" id="ARBA00022723"/>
    </source>
</evidence>
<keyword evidence="3 5" id="KW-0479">Metal-binding</keyword>
<reference evidence="6 7" key="1">
    <citation type="submission" date="2014-09" db="EMBL/GenBank/DDBJ databases">
        <authorList>
            <person name="Hornung B.V."/>
        </authorList>
    </citation>
    <scope>NUCLEOTIDE SEQUENCE [LARGE SCALE GENOMIC DNA]</scope>
    <source>
        <strain evidence="6 7">FRIFI</strain>
    </source>
</reference>
<dbReference type="Pfam" id="PF13531">
    <property type="entry name" value="SBP_bac_11"/>
    <property type="match status" value="1"/>
</dbReference>
<keyword evidence="2 5" id="KW-0500">Molybdenum</keyword>
<dbReference type="GO" id="GO:1901359">
    <property type="term" value="F:tungstate binding"/>
    <property type="evidence" value="ECO:0007669"/>
    <property type="project" value="UniProtKB-ARBA"/>
</dbReference>
<dbReference type="InterPro" id="IPR005950">
    <property type="entry name" value="ModA"/>
</dbReference>
<evidence type="ECO:0000256" key="1">
    <source>
        <dbReference type="ARBA" id="ARBA00009175"/>
    </source>
</evidence>
<dbReference type="AlphaFoldDB" id="A0A2P2BNE2"/>
<proteinExistence type="inferred from homology"/>
<keyword evidence="7" id="KW-1185">Reference proteome</keyword>
<dbReference type="CDD" id="cd13537">
    <property type="entry name" value="PBP2_YvgL_like"/>
    <property type="match status" value="1"/>
</dbReference>